<keyword evidence="1" id="KW-0472">Membrane</keyword>
<feature type="transmembrane region" description="Helical" evidence="1">
    <location>
        <begin position="47"/>
        <end position="74"/>
    </location>
</feature>
<evidence type="ECO:0000313" key="4">
    <source>
        <dbReference type="RefSeq" id="XP_018026766.1"/>
    </source>
</evidence>
<evidence type="ECO:0000256" key="1">
    <source>
        <dbReference type="SAM" id="Phobius"/>
    </source>
</evidence>
<dbReference type="OrthoDB" id="6371713at2759"/>
<keyword evidence="2" id="KW-0732">Signal</keyword>
<evidence type="ECO:0000313" key="3">
    <source>
        <dbReference type="Proteomes" id="UP000694843"/>
    </source>
</evidence>
<name>A0A8B7PMW9_HYAAZ</name>
<dbReference type="GeneID" id="108682157"/>
<dbReference type="Proteomes" id="UP000694843">
    <property type="component" value="Unplaced"/>
</dbReference>
<dbReference type="AlphaFoldDB" id="A0A8B7PMW9"/>
<feature type="signal peptide" evidence="2">
    <location>
        <begin position="1"/>
        <end position="19"/>
    </location>
</feature>
<keyword evidence="1" id="KW-1133">Transmembrane helix</keyword>
<keyword evidence="3" id="KW-1185">Reference proteome</keyword>
<feature type="chain" id="PRO_5034925455" evidence="2">
    <location>
        <begin position="20"/>
        <end position="201"/>
    </location>
</feature>
<reference evidence="4" key="1">
    <citation type="submission" date="2025-08" db="UniProtKB">
        <authorList>
            <consortium name="RefSeq"/>
        </authorList>
    </citation>
    <scope>IDENTIFICATION</scope>
    <source>
        <tissue evidence="4">Whole organism</tissue>
    </source>
</reference>
<proteinExistence type="predicted"/>
<dbReference type="OMA" id="HACARRY"/>
<dbReference type="RefSeq" id="XP_018026766.1">
    <property type="nucleotide sequence ID" value="XM_018171277.2"/>
</dbReference>
<gene>
    <name evidence="4" type="primary">LOC108682157</name>
</gene>
<sequence>MGVSAMVVLVLAVAGTAFGTGVISTTAGVSAATIGFGVTSASSATAATAATAALGVAGVGTAAVVGALAATAIARNVRNGRLRRDVSCAAGVGNPQLLLALAASADQLGCGQRLVCELQATDDQQLTPTELQILEIFGRDVRPLKASQMQKPASLYHYAAQVGSKAASTDVCAETFDLCPLDRAAIMDAYQRYSGAMALDL</sequence>
<organism evidence="3 4">
    <name type="scientific">Hyalella azteca</name>
    <name type="common">Amphipod</name>
    <dbReference type="NCBI Taxonomy" id="294128"/>
    <lineage>
        <taxon>Eukaryota</taxon>
        <taxon>Metazoa</taxon>
        <taxon>Ecdysozoa</taxon>
        <taxon>Arthropoda</taxon>
        <taxon>Crustacea</taxon>
        <taxon>Multicrustacea</taxon>
        <taxon>Malacostraca</taxon>
        <taxon>Eumalacostraca</taxon>
        <taxon>Peracarida</taxon>
        <taxon>Amphipoda</taxon>
        <taxon>Senticaudata</taxon>
        <taxon>Talitrida</taxon>
        <taxon>Talitroidea</taxon>
        <taxon>Hyalellidae</taxon>
        <taxon>Hyalella</taxon>
    </lineage>
</organism>
<keyword evidence="1" id="KW-0812">Transmembrane</keyword>
<protein>
    <submittedName>
        <fullName evidence="4">Uncharacterized protein LOC108682157</fullName>
    </submittedName>
</protein>
<accession>A0A8B7PMW9</accession>
<evidence type="ECO:0000256" key="2">
    <source>
        <dbReference type="SAM" id="SignalP"/>
    </source>
</evidence>
<dbReference type="KEGG" id="hazt:108682157"/>